<evidence type="ECO:0000313" key="1">
    <source>
        <dbReference type="EMBL" id="PRP71821.1"/>
    </source>
</evidence>
<proteinExistence type="predicted"/>
<dbReference type="RefSeq" id="WP_106075900.1">
    <property type="nucleotide sequence ID" value="NZ_MTBD01000007.1"/>
</dbReference>
<sequence>MDLDELRGHNLPMAQVKIELYDSGSIGMMFFEIDDNEPFFSVEMEGFSPDAALAQAERTLDPIRLAVVRDLMRRVLEELEKKFQDNDF</sequence>
<name>A0A2S9X7X4_9NEIS</name>
<evidence type="ECO:0000313" key="2">
    <source>
        <dbReference type="Proteomes" id="UP000239469"/>
    </source>
</evidence>
<comment type="caution">
    <text evidence="1">The sequence shown here is derived from an EMBL/GenBank/DDBJ whole genome shotgun (WGS) entry which is preliminary data.</text>
</comment>
<gene>
    <name evidence="1" type="ORF">BUE93_04030</name>
</gene>
<protein>
    <submittedName>
        <fullName evidence="1">Uncharacterized protein</fullName>
    </submittedName>
</protein>
<reference evidence="1 2" key="1">
    <citation type="submission" date="2017-01" db="EMBL/GenBank/DDBJ databases">
        <title>New insights into the genetic diversity of Chromobacterium isolated from tropical freshwater lake.</title>
        <authorList>
            <person name="Santos A.B."/>
            <person name="Nascimento A.M."/>
            <person name="Da Silva P.C."/>
        </authorList>
    </citation>
    <scope>NUCLEOTIDE SEQUENCE [LARGE SCALE GENOMIC DNA]</scope>
    <source>
        <strain evidence="1 2">56AF</strain>
    </source>
</reference>
<accession>A0A2S9X7X4</accession>
<organism evidence="1 2">
    <name type="scientific">Chromobacterium amazonense</name>
    <dbReference type="NCBI Taxonomy" id="1382803"/>
    <lineage>
        <taxon>Bacteria</taxon>
        <taxon>Pseudomonadati</taxon>
        <taxon>Pseudomonadota</taxon>
        <taxon>Betaproteobacteria</taxon>
        <taxon>Neisseriales</taxon>
        <taxon>Chromobacteriaceae</taxon>
        <taxon>Chromobacterium</taxon>
    </lineage>
</organism>
<dbReference type="AlphaFoldDB" id="A0A2S9X7X4"/>
<dbReference type="Proteomes" id="UP000239469">
    <property type="component" value="Unassembled WGS sequence"/>
</dbReference>
<dbReference type="EMBL" id="MTBD01000007">
    <property type="protein sequence ID" value="PRP71821.1"/>
    <property type="molecule type" value="Genomic_DNA"/>
</dbReference>